<proteinExistence type="predicted"/>
<accession>A0ABV5JSG7</accession>
<comment type="caution">
    <text evidence="1">The sequence shown here is derived from an EMBL/GenBank/DDBJ whole genome shotgun (WGS) entry which is preliminary data.</text>
</comment>
<reference evidence="1 2" key="1">
    <citation type="submission" date="2024-09" db="EMBL/GenBank/DDBJ databases">
        <authorList>
            <person name="Sun Q."/>
            <person name="Mori K."/>
        </authorList>
    </citation>
    <scope>NUCLEOTIDE SEQUENCE [LARGE SCALE GENOMIC DNA]</scope>
    <source>
        <strain evidence="1 2">CCM 7659</strain>
    </source>
</reference>
<evidence type="ECO:0008006" key="3">
    <source>
        <dbReference type="Google" id="ProtNLM"/>
    </source>
</evidence>
<protein>
    <recommendedName>
        <fullName evidence="3">Integrase</fullName>
    </recommendedName>
</protein>
<keyword evidence="2" id="KW-1185">Reference proteome</keyword>
<name>A0ABV5JSG7_9ACTN</name>
<dbReference type="Proteomes" id="UP001589700">
    <property type="component" value="Unassembled WGS sequence"/>
</dbReference>
<evidence type="ECO:0000313" key="1">
    <source>
        <dbReference type="EMBL" id="MFB9260678.1"/>
    </source>
</evidence>
<organism evidence="1 2">
    <name type="scientific">Dietzia aerolata</name>
    <dbReference type="NCBI Taxonomy" id="595984"/>
    <lineage>
        <taxon>Bacteria</taxon>
        <taxon>Bacillati</taxon>
        <taxon>Actinomycetota</taxon>
        <taxon>Actinomycetes</taxon>
        <taxon>Mycobacteriales</taxon>
        <taxon>Dietziaceae</taxon>
        <taxon>Dietzia</taxon>
    </lineage>
</organism>
<sequence>MKSRRITRVKMPAIYADLRVERTRDGARITVGTTHFHLSAAEAVRLADTLVDATEESK</sequence>
<gene>
    <name evidence="1" type="ORF">ACFFVD_12780</name>
</gene>
<dbReference type="EMBL" id="JBHMDY010000008">
    <property type="protein sequence ID" value="MFB9260678.1"/>
    <property type="molecule type" value="Genomic_DNA"/>
</dbReference>
<dbReference type="RefSeq" id="WP_182632962.1">
    <property type="nucleotide sequence ID" value="NZ_JAALDM010000217.1"/>
</dbReference>
<evidence type="ECO:0000313" key="2">
    <source>
        <dbReference type="Proteomes" id="UP001589700"/>
    </source>
</evidence>